<dbReference type="Proteomes" id="UP000054549">
    <property type="component" value="Unassembled WGS sequence"/>
</dbReference>
<gene>
    <name evidence="2" type="ORF">M378DRAFT_770732</name>
</gene>
<proteinExistence type="predicted"/>
<keyword evidence="3" id="KW-1185">Reference proteome</keyword>
<protein>
    <submittedName>
        <fullName evidence="2">Uncharacterized protein</fullName>
    </submittedName>
</protein>
<name>A0A0C2XIA9_AMAMK</name>
<evidence type="ECO:0000313" key="3">
    <source>
        <dbReference type="Proteomes" id="UP000054549"/>
    </source>
</evidence>
<feature type="region of interest" description="Disordered" evidence="1">
    <location>
        <begin position="149"/>
        <end position="176"/>
    </location>
</feature>
<dbReference type="HOGENOM" id="CLU_123410_0_0_1"/>
<organism evidence="2 3">
    <name type="scientific">Amanita muscaria (strain Koide BX008)</name>
    <dbReference type="NCBI Taxonomy" id="946122"/>
    <lineage>
        <taxon>Eukaryota</taxon>
        <taxon>Fungi</taxon>
        <taxon>Dikarya</taxon>
        <taxon>Basidiomycota</taxon>
        <taxon>Agaricomycotina</taxon>
        <taxon>Agaricomycetes</taxon>
        <taxon>Agaricomycetidae</taxon>
        <taxon>Agaricales</taxon>
        <taxon>Pluteineae</taxon>
        <taxon>Amanitaceae</taxon>
        <taxon>Amanita</taxon>
    </lineage>
</organism>
<reference evidence="2 3" key="1">
    <citation type="submission" date="2014-04" db="EMBL/GenBank/DDBJ databases">
        <title>Evolutionary Origins and Diversification of the Mycorrhizal Mutualists.</title>
        <authorList>
            <consortium name="DOE Joint Genome Institute"/>
            <consortium name="Mycorrhizal Genomics Consortium"/>
            <person name="Kohler A."/>
            <person name="Kuo A."/>
            <person name="Nagy L.G."/>
            <person name="Floudas D."/>
            <person name="Copeland A."/>
            <person name="Barry K.W."/>
            <person name="Cichocki N."/>
            <person name="Veneault-Fourrey C."/>
            <person name="LaButti K."/>
            <person name="Lindquist E.A."/>
            <person name="Lipzen A."/>
            <person name="Lundell T."/>
            <person name="Morin E."/>
            <person name="Murat C."/>
            <person name="Riley R."/>
            <person name="Ohm R."/>
            <person name="Sun H."/>
            <person name="Tunlid A."/>
            <person name="Henrissat B."/>
            <person name="Grigoriev I.V."/>
            <person name="Hibbett D.S."/>
            <person name="Martin F."/>
        </authorList>
    </citation>
    <scope>NUCLEOTIDE SEQUENCE [LARGE SCALE GENOMIC DNA]</scope>
    <source>
        <strain evidence="2 3">Koide BX008</strain>
    </source>
</reference>
<dbReference type="EMBL" id="KN818226">
    <property type="protein sequence ID" value="KIL69206.1"/>
    <property type="molecule type" value="Genomic_DNA"/>
</dbReference>
<evidence type="ECO:0000313" key="2">
    <source>
        <dbReference type="EMBL" id="KIL69206.1"/>
    </source>
</evidence>
<dbReference type="InParanoid" id="A0A0C2XIA9"/>
<sequence>MLTSGYLSRRVEAKGSMVCNQVSAFKNVRIQHYSQTMPAQGFEICSHTCIHQLAQSGRRQGQYRDCYVYPKNGSACKRHAKNANMHSSCDNECPAFTGPKTRDLKDEDWVRWAKAVAQIYPKLFDDIPLQFHHLAVSDSKERHKCGRIGEERGRGEGATSRGKIPRGDSNNGGSYPPAILRKRRIVYVL</sequence>
<accession>A0A0C2XIA9</accession>
<dbReference type="AlphaFoldDB" id="A0A0C2XIA9"/>
<evidence type="ECO:0000256" key="1">
    <source>
        <dbReference type="SAM" id="MobiDB-lite"/>
    </source>
</evidence>